<protein>
    <submittedName>
        <fullName evidence="2">tRNA threonylcarbamoyl adenosine modification protein YeaZ</fullName>
    </submittedName>
</protein>
<keyword evidence="3" id="KW-1185">Reference proteome</keyword>
<evidence type="ECO:0000259" key="1">
    <source>
        <dbReference type="Pfam" id="PF00814"/>
    </source>
</evidence>
<dbReference type="GO" id="GO:0002949">
    <property type="term" value="P:tRNA threonylcarbamoyladenosine modification"/>
    <property type="evidence" value="ECO:0007669"/>
    <property type="project" value="InterPro"/>
</dbReference>
<reference evidence="2 3" key="1">
    <citation type="submission" date="2016-10" db="EMBL/GenBank/DDBJ databases">
        <authorList>
            <person name="de Groot N.N."/>
        </authorList>
    </citation>
    <scope>NUCLEOTIDE SEQUENCE [LARGE SCALE GENOMIC DNA]</scope>
    <source>
        <strain evidence="2 3">CGMCC 1.5382</strain>
    </source>
</reference>
<dbReference type="Pfam" id="PF00814">
    <property type="entry name" value="TsaD"/>
    <property type="match status" value="1"/>
</dbReference>
<name>A0A1G9AJX4_9MICO</name>
<dbReference type="InterPro" id="IPR000905">
    <property type="entry name" value="Gcp-like_dom"/>
</dbReference>
<dbReference type="OrthoDB" id="9809995at2"/>
<dbReference type="SUPFAM" id="SSF53067">
    <property type="entry name" value="Actin-like ATPase domain"/>
    <property type="match status" value="2"/>
</dbReference>
<dbReference type="AlphaFoldDB" id="A0A1G9AJX4"/>
<sequence>MLLAIDTSAGTSVAVVDLRGDVLAERSTDDTMRHAEVVGLLIEDCLREAGLDARALTGVVGGMGPGPFTGLRVGIAAARVFALGARRPFLPVISHDAIAWGRYQAGHTGGLLVVTDARRREVYWSAYSGTDAAGLPERSDGPGVAKPDVLLGEQWAHAGLPRFDAAAVSAGELGRVAALRLVEGHPFAADEALYLRSPDVTISAGPKRVSR</sequence>
<organism evidence="2 3">
    <name type="scientific">Cryobacterium psychrotolerans</name>
    <dbReference type="NCBI Taxonomy" id="386301"/>
    <lineage>
        <taxon>Bacteria</taxon>
        <taxon>Bacillati</taxon>
        <taxon>Actinomycetota</taxon>
        <taxon>Actinomycetes</taxon>
        <taxon>Micrococcales</taxon>
        <taxon>Microbacteriaceae</taxon>
        <taxon>Cryobacterium</taxon>
    </lineage>
</organism>
<proteinExistence type="predicted"/>
<evidence type="ECO:0000313" key="3">
    <source>
        <dbReference type="Proteomes" id="UP000198701"/>
    </source>
</evidence>
<dbReference type="Proteomes" id="UP000198701">
    <property type="component" value="Unassembled WGS sequence"/>
</dbReference>
<dbReference type="NCBIfam" id="TIGR03725">
    <property type="entry name" value="T6A_YeaZ"/>
    <property type="match status" value="1"/>
</dbReference>
<evidence type="ECO:0000313" key="2">
    <source>
        <dbReference type="EMBL" id="SDK27627.1"/>
    </source>
</evidence>
<dbReference type="Gene3D" id="3.30.420.40">
    <property type="match status" value="2"/>
</dbReference>
<accession>A0A1G9AJX4</accession>
<dbReference type="RefSeq" id="WP_092322321.1">
    <property type="nucleotide sequence ID" value="NZ_FNFU01000004.1"/>
</dbReference>
<dbReference type="STRING" id="386301.SAMN05216282_104148"/>
<dbReference type="EMBL" id="FNFU01000004">
    <property type="protein sequence ID" value="SDK27627.1"/>
    <property type="molecule type" value="Genomic_DNA"/>
</dbReference>
<feature type="domain" description="Gcp-like" evidence="1">
    <location>
        <begin position="33"/>
        <end position="127"/>
    </location>
</feature>
<dbReference type="InterPro" id="IPR043129">
    <property type="entry name" value="ATPase_NBD"/>
</dbReference>
<gene>
    <name evidence="2" type="ORF">SAMN05216282_104148</name>
</gene>
<dbReference type="InterPro" id="IPR022496">
    <property type="entry name" value="T6A_TsaB"/>
</dbReference>